<evidence type="ECO:0000256" key="1">
    <source>
        <dbReference type="SAM" id="MobiDB-lite"/>
    </source>
</evidence>
<dbReference type="OrthoDB" id="771227at2759"/>
<protein>
    <submittedName>
        <fullName evidence="2">Uncharacterized protein</fullName>
    </submittedName>
</protein>
<accession>A0A9P6VXC8</accession>
<gene>
    <name evidence="2" type="ORF">C6P46_007118</name>
</gene>
<reference evidence="2 3" key="1">
    <citation type="submission" date="2020-11" db="EMBL/GenBank/DDBJ databases">
        <title>Kefir isolates.</title>
        <authorList>
            <person name="Marcisauskas S."/>
            <person name="Kim Y."/>
            <person name="Blasche S."/>
        </authorList>
    </citation>
    <scope>NUCLEOTIDE SEQUENCE [LARGE SCALE GENOMIC DNA]</scope>
    <source>
        <strain evidence="2 3">KR</strain>
    </source>
</reference>
<sequence>MALDGEKTTRLDEQVPLAILEAPTPPAELLQDRASSDTATTPAVDRVLSGESDLDPKKPDPDDGDTGMSAEQRAREAKYLTGGKLALVFT</sequence>
<comment type="caution">
    <text evidence="2">The sequence shown here is derived from an EMBL/GenBank/DDBJ whole genome shotgun (WGS) entry which is preliminary data.</text>
</comment>
<feature type="region of interest" description="Disordered" evidence="1">
    <location>
        <begin position="1"/>
        <end position="73"/>
    </location>
</feature>
<dbReference type="AlphaFoldDB" id="A0A9P6VXC8"/>
<evidence type="ECO:0000313" key="2">
    <source>
        <dbReference type="EMBL" id="KAG0656458.1"/>
    </source>
</evidence>
<feature type="non-terminal residue" evidence="2">
    <location>
        <position position="90"/>
    </location>
</feature>
<evidence type="ECO:0000313" key="3">
    <source>
        <dbReference type="Proteomes" id="UP000777482"/>
    </source>
</evidence>
<dbReference type="Proteomes" id="UP000777482">
    <property type="component" value="Unassembled WGS sequence"/>
</dbReference>
<proteinExistence type="predicted"/>
<name>A0A9P6VXC8_RHOMI</name>
<keyword evidence="3" id="KW-1185">Reference proteome</keyword>
<organism evidence="2 3">
    <name type="scientific">Rhodotorula mucilaginosa</name>
    <name type="common">Yeast</name>
    <name type="synonym">Rhodotorula rubra</name>
    <dbReference type="NCBI Taxonomy" id="5537"/>
    <lineage>
        <taxon>Eukaryota</taxon>
        <taxon>Fungi</taxon>
        <taxon>Dikarya</taxon>
        <taxon>Basidiomycota</taxon>
        <taxon>Pucciniomycotina</taxon>
        <taxon>Microbotryomycetes</taxon>
        <taxon>Sporidiobolales</taxon>
        <taxon>Sporidiobolaceae</taxon>
        <taxon>Rhodotorula</taxon>
    </lineage>
</organism>
<dbReference type="EMBL" id="PUHQ01000097">
    <property type="protein sequence ID" value="KAG0656458.1"/>
    <property type="molecule type" value="Genomic_DNA"/>
</dbReference>
<feature type="compositionally biased region" description="Basic and acidic residues" evidence="1">
    <location>
        <begin position="1"/>
        <end position="13"/>
    </location>
</feature>